<dbReference type="InterPro" id="IPR049762">
    <property type="entry name" value="PoNe_dom"/>
</dbReference>
<feature type="compositionally biased region" description="Low complexity" evidence="1">
    <location>
        <begin position="767"/>
        <end position="780"/>
    </location>
</feature>
<evidence type="ECO:0000313" key="3">
    <source>
        <dbReference type="Proteomes" id="UP000028058"/>
    </source>
</evidence>
<gene>
    <name evidence="2" type="ORF">SFRA_023470</name>
</gene>
<dbReference type="Proteomes" id="UP000028058">
    <property type="component" value="Unassembled WGS sequence"/>
</dbReference>
<protein>
    <recommendedName>
        <fullName evidence="4">Protein phosphatase</fullName>
    </recommendedName>
</protein>
<accession>A0A420UYI1</accession>
<comment type="caution">
    <text evidence="2">The sequence shown here is derived from an EMBL/GenBank/DDBJ whole genome shotgun (WGS) entry which is preliminary data.</text>
</comment>
<feature type="region of interest" description="Disordered" evidence="1">
    <location>
        <begin position="480"/>
        <end position="662"/>
    </location>
</feature>
<dbReference type="OrthoDB" id="3917849at2"/>
<dbReference type="AlphaFoldDB" id="A0A420UYI1"/>
<evidence type="ECO:0000256" key="1">
    <source>
        <dbReference type="SAM" id="MobiDB-lite"/>
    </source>
</evidence>
<feature type="region of interest" description="Disordered" evidence="1">
    <location>
        <begin position="759"/>
        <end position="796"/>
    </location>
</feature>
<proteinExistence type="predicted"/>
<organism evidence="2 3">
    <name type="scientific">Streptomyces xinghaiensis</name>
    <dbReference type="NCBI Taxonomy" id="1038928"/>
    <lineage>
        <taxon>Bacteria</taxon>
        <taxon>Bacillati</taxon>
        <taxon>Actinomycetota</taxon>
        <taxon>Actinomycetes</taxon>
        <taxon>Kitasatosporales</taxon>
        <taxon>Streptomycetaceae</taxon>
        <taxon>Streptomyces</taxon>
    </lineage>
</organism>
<dbReference type="CDD" id="cd20739">
    <property type="entry name" value="PoNe_DUF637"/>
    <property type="match status" value="1"/>
</dbReference>
<dbReference type="EMBL" id="JNAD02000012">
    <property type="protein sequence ID" value="RKM92870.1"/>
    <property type="molecule type" value="Genomic_DNA"/>
</dbReference>
<evidence type="ECO:0008006" key="4">
    <source>
        <dbReference type="Google" id="ProtNLM"/>
    </source>
</evidence>
<keyword evidence="3" id="KW-1185">Reference proteome</keyword>
<sequence length="946" mass="98212">MIKPEAIPQFTGDLEQLEKDATGLGNDADDIRETGKGVHTQFQGLSAFYTAPEAEALFASTKPVQDRADEFADDLEKVKSALDEYAAEVRPLVAKLKQLKADAAAFVASVEDDDEWKYDGDKIDEHNALQSDVTATVAAFWEAERTAANKITALVGGTQYRANDGSDGKNMYGFSADDMKDAEVPWGTAENEKYHWYEVHQHIKSFVWDGLIVDGVWGTIKGLGTLVGFDGWEAMKDAWKGLGMLVVGTALYTSPLAYAIPDSALPQWMKDSKEVAKQTGKALLAWDTWSENPARAAGAVTFNVLTSITGAGNIAKGGTAAKVASMAGKAGRFLDPMTHISSVVGKAGQAMKIGDVLAGLKNLNLGSLGKIDIPAIPDGATLLPDGRLELPDGTVKVPDTPLQLADGTVHVPEGAAPRVPSELPSGAVLMPDGSVLHPDGRLQLPDGSTSTADVPVEPHKADLATPDGAAVRVPEQELVGAGARSNPPGAVAQVGDVGNPSAVTDNTVGGGTPAQVGANAGDTALGATARTGDNLPGGTVNPGGPGPGLPGGPGGFGDNLPGATGRAGDTPGGGTPGGPYDGPSMSLGDNAAGATDTLPPGGRDLPEGPGAGPHLGDTNLPDGNPGSGPADAIPPGTAVPDNATTPSGGTPGDGTPPRTPEEVMRNHVDRVNDPNDTFFEDHYKSNGHRQDVERLVDGQPVPKLRWDTSDPANPRWIAADDVPPAMPPNYLGDPVPGQRGTVSPELIGPLDDMARARDEAVARDQSAEQALANAKAADAANSTPETQQAVTAADEAHSPLHGDMLRAAEDVGEAAAQHHAIPEHFEGARLEFGGLDGPGGANRFDQIWRRPDGGFVVVEAKGSLTAQLGSRWGSGGGRVMQGTRGYFETILDQMKKNSAKFPEEAALGKELREALKQGKVDYVLVKANVVDGTYAGYQMKHFDLRP</sequence>
<dbReference type="RefSeq" id="WP_043464193.1">
    <property type="nucleotide sequence ID" value="NZ_CP134822.1"/>
</dbReference>
<feature type="compositionally biased region" description="Low complexity" evidence="1">
    <location>
        <begin position="644"/>
        <end position="656"/>
    </location>
</feature>
<feature type="compositionally biased region" description="Gly residues" evidence="1">
    <location>
        <begin position="570"/>
        <end position="580"/>
    </location>
</feature>
<name>A0A420UYI1_9ACTN</name>
<feature type="compositionally biased region" description="Low complexity" evidence="1">
    <location>
        <begin position="558"/>
        <end position="569"/>
    </location>
</feature>
<feature type="compositionally biased region" description="Polar residues" evidence="1">
    <location>
        <begin position="781"/>
        <end position="790"/>
    </location>
</feature>
<evidence type="ECO:0000313" key="2">
    <source>
        <dbReference type="EMBL" id="RKM92870.1"/>
    </source>
</evidence>
<reference evidence="2 3" key="1">
    <citation type="journal article" date="2014" name="Genome Announc.">
        <title>Draft Genome Sequence of Streptomyces fradiae ATCC 19609, a Strain Highly Sensitive to Antibiotics.</title>
        <authorList>
            <person name="Bekker O.B."/>
            <person name="Klimina K.M."/>
            <person name="Vatlin A.A."/>
            <person name="Zakharevich N.V."/>
            <person name="Kasianov A.S."/>
            <person name="Danilenko V.N."/>
        </authorList>
    </citation>
    <scope>NUCLEOTIDE SEQUENCE [LARGE SCALE GENOMIC DNA]</scope>
    <source>
        <strain evidence="2 3">ATCC 19609</strain>
    </source>
</reference>